<name>A0ACD4DCM6_9NOCA</name>
<evidence type="ECO:0000313" key="2">
    <source>
        <dbReference type="Proteomes" id="UP001156484"/>
    </source>
</evidence>
<dbReference type="EMBL" id="CP107551">
    <property type="protein sequence ID" value="UYP17731.1"/>
    <property type="molecule type" value="Genomic_DNA"/>
</dbReference>
<proteinExistence type="predicted"/>
<sequence>MRYFYDTEFLENGHTIDLISIGIVAEDGSEYYAVNKTALWDRIAQDPWLMDNVVPHLPPRTDPDWKTHVEIANDVSSFLMPDEDGIELWADYAAYDHVALAQLFGRMINLPPQIPMFTHEFQQAWNAMGRPALPEQTDGLHYALADARHLKACFEHLGGPPASI</sequence>
<dbReference type="Proteomes" id="UP001156484">
    <property type="component" value="Chromosome"/>
</dbReference>
<accession>A0ACD4DCM6</accession>
<evidence type="ECO:0000313" key="1">
    <source>
        <dbReference type="EMBL" id="UYP17731.1"/>
    </source>
</evidence>
<reference evidence="1" key="1">
    <citation type="submission" date="2022-10" db="EMBL/GenBank/DDBJ databases">
        <title>Rhodococcus ferula Z13 complete genome.</title>
        <authorList>
            <person name="Long X."/>
            <person name="Zang M."/>
        </authorList>
    </citation>
    <scope>NUCLEOTIDE SEQUENCE</scope>
    <source>
        <strain evidence="1">Z13</strain>
    </source>
</reference>
<protein>
    <submittedName>
        <fullName evidence="1">3'-5' exoribonuclease</fullName>
    </submittedName>
</protein>
<keyword evidence="2" id="KW-1185">Reference proteome</keyword>
<gene>
    <name evidence="1" type="ORF">OED52_13725</name>
</gene>
<organism evidence="1 2">
    <name type="scientific">Rhodococcus sacchari</name>
    <dbReference type="NCBI Taxonomy" id="2962047"/>
    <lineage>
        <taxon>Bacteria</taxon>
        <taxon>Bacillati</taxon>
        <taxon>Actinomycetota</taxon>
        <taxon>Actinomycetes</taxon>
        <taxon>Mycobacteriales</taxon>
        <taxon>Nocardiaceae</taxon>
        <taxon>Rhodococcus</taxon>
    </lineage>
</organism>